<dbReference type="Proteomes" id="UP000647133">
    <property type="component" value="Unassembled WGS sequence"/>
</dbReference>
<dbReference type="PANTHER" id="PTHR22916:SF3">
    <property type="entry name" value="UDP-GLCNAC:BETAGAL BETA-1,3-N-ACETYLGLUCOSAMINYLTRANSFERASE-LIKE PROTEIN 1"/>
    <property type="match status" value="1"/>
</dbReference>
<dbReference type="InterPro" id="IPR001173">
    <property type="entry name" value="Glyco_trans_2-like"/>
</dbReference>
<dbReference type="EMBL" id="JACYTQ010000001">
    <property type="protein sequence ID" value="MBD8487295.1"/>
    <property type="molecule type" value="Genomic_DNA"/>
</dbReference>
<dbReference type="CDD" id="cd00761">
    <property type="entry name" value="Glyco_tranf_GTA_type"/>
    <property type="match status" value="1"/>
</dbReference>
<sequence length="316" mass="37377">MDKVSIIIPTFNYGFSISETLNSVLEQTHQNWECIIVDDGSTDNTSEVVHIYVERDKRFQYIKQENQGVSVARNTGIEIANGEFVQFLDGDDLLSPEKLSLQIKHFEDNPDIDISYTNNFYFRNDKPEILSYDSEMNNKEWMYKLHDRGIETVKAMLHHNIAVISSPLLKASILKKDIRFPIGVTLLEDWIFWLKLGFANCSFHYLHHPKAYTSNRLHRTSVSQKNLVKMKERDILIRSQFNMMIEKSGFDQQEKQLLYSLNKKYYKWNFKKLLYQVGPWDFSELKRINKYVNTVDFAKYYIKAIYQQIKSPSYNE</sequence>
<organism evidence="2 3">
    <name type="scientific">Echinicola arenosa</name>
    <dbReference type="NCBI Taxonomy" id="2774144"/>
    <lineage>
        <taxon>Bacteria</taxon>
        <taxon>Pseudomonadati</taxon>
        <taxon>Bacteroidota</taxon>
        <taxon>Cytophagia</taxon>
        <taxon>Cytophagales</taxon>
        <taxon>Cyclobacteriaceae</taxon>
        <taxon>Echinicola</taxon>
    </lineage>
</organism>
<gene>
    <name evidence="2" type="ORF">IFO69_00905</name>
</gene>
<proteinExistence type="predicted"/>
<keyword evidence="3" id="KW-1185">Reference proteome</keyword>
<dbReference type="Pfam" id="PF00535">
    <property type="entry name" value="Glycos_transf_2"/>
    <property type="match status" value="1"/>
</dbReference>
<dbReference type="SUPFAM" id="SSF53448">
    <property type="entry name" value="Nucleotide-diphospho-sugar transferases"/>
    <property type="match status" value="1"/>
</dbReference>
<feature type="domain" description="Glycosyltransferase 2-like" evidence="1">
    <location>
        <begin position="5"/>
        <end position="143"/>
    </location>
</feature>
<reference evidence="2 3" key="1">
    <citation type="submission" date="2020-09" db="EMBL/GenBank/DDBJ databases">
        <title>Echinicola sp. CAU 1574 isolated from sand of Sido Beach.</title>
        <authorList>
            <person name="Kim W."/>
        </authorList>
    </citation>
    <scope>NUCLEOTIDE SEQUENCE [LARGE SCALE GENOMIC DNA]</scope>
    <source>
        <strain evidence="2 3">CAU 1574</strain>
    </source>
</reference>
<evidence type="ECO:0000259" key="1">
    <source>
        <dbReference type="Pfam" id="PF00535"/>
    </source>
</evidence>
<dbReference type="Gene3D" id="3.90.550.10">
    <property type="entry name" value="Spore Coat Polysaccharide Biosynthesis Protein SpsA, Chain A"/>
    <property type="match status" value="1"/>
</dbReference>
<comment type="caution">
    <text evidence="2">The sequence shown here is derived from an EMBL/GenBank/DDBJ whole genome shotgun (WGS) entry which is preliminary data.</text>
</comment>
<accession>A0ABR9AH71</accession>
<dbReference type="RefSeq" id="WP_192007072.1">
    <property type="nucleotide sequence ID" value="NZ_JACYTQ010000001.1"/>
</dbReference>
<dbReference type="PANTHER" id="PTHR22916">
    <property type="entry name" value="GLYCOSYLTRANSFERASE"/>
    <property type="match status" value="1"/>
</dbReference>
<evidence type="ECO:0000313" key="2">
    <source>
        <dbReference type="EMBL" id="MBD8487295.1"/>
    </source>
</evidence>
<dbReference type="InterPro" id="IPR029044">
    <property type="entry name" value="Nucleotide-diphossugar_trans"/>
</dbReference>
<evidence type="ECO:0000313" key="3">
    <source>
        <dbReference type="Proteomes" id="UP000647133"/>
    </source>
</evidence>
<name>A0ABR9AH71_9BACT</name>
<protein>
    <submittedName>
        <fullName evidence="2">Glycosyltransferase family 2 protein</fullName>
    </submittedName>
</protein>